<feature type="transmembrane region" description="Helical" evidence="1">
    <location>
        <begin position="108"/>
        <end position="129"/>
    </location>
</feature>
<dbReference type="RefSeq" id="WP_188420185.1">
    <property type="nucleotide sequence ID" value="NZ_BMDP01000002.1"/>
</dbReference>
<dbReference type="Pfam" id="PF06496">
    <property type="entry name" value="DUF1097"/>
    <property type="match status" value="1"/>
</dbReference>
<organism evidence="2 3">
    <name type="scientific">Oxalicibacterium solurbis</name>
    <dbReference type="NCBI Taxonomy" id="69280"/>
    <lineage>
        <taxon>Bacteria</taxon>
        <taxon>Pseudomonadati</taxon>
        <taxon>Pseudomonadota</taxon>
        <taxon>Betaproteobacteria</taxon>
        <taxon>Burkholderiales</taxon>
        <taxon>Oxalobacteraceae</taxon>
        <taxon>Oxalicibacterium</taxon>
    </lineage>
</organism>
<name>A0A8J3F606_9BURK</name>
<dbReference type="AlphaFoldDB" id="A0A8J3F606"/>
<accession>A0A8J3F606</accession>
<keyword evidence="1" id="KW-0472">Membrane</keyword>
<dbReference type="InterPro" id="IPR009476">
    <property type="entry name" value="DUF1097"/>
</dbReference>
<evidence type="ECO:0008006" key="4">
    <source>
        <dbReference type="Google" id="ProtNLM"/>
    </source>
</evidence>
<keyword evidence="1" id="KW-1133">Transmembrane helix</keyword>
<dbReference type="Proteomes" id="UP000627205">
    <property type="component" value="Unassembled WGS sequence"/>
</dbReference>
<feature type="transmembrane region" description="Helical" evidence="1">
    <location>
        <begin position="53"/>
        <end position="71"/>
    </location>
</feature>
<protein>
    <recommendedName>
        <fullName evidence="4">DUF1097 domain-containing protein</fullName>
    </recommendedName>
</protein>
<feature type="transmembrane region" description="Helical" evidence="1">
    <location>
        <begin position="136"/>
        <end position="155"/>
    </location>
</feature>
<keyword evidence="3" id="KW-1185">Reference proteome</keyword>
<evidence type="ECO:0000313" key="3">
    <source>
        <dbReference type="Proteomes" id="UP000627205"/>
    </source>
</evidence>
<sequence>MKKPPHEVVASLLAVTTVLMVQLPWHLPVWAIFISWAGTFAMGGPTPENLKRIWPTLPVGSIAGFLVVTGFGMAGQNFSGSSLVIAEMVILFCLNAGMMLVARLPGFNFIPGMFFGFASFFATLFGGFGPTPKDPLAALGIVIIMNAIGPVYAWITANFSHRHMPLEKTFPKRVHGES</sequence>
<keyword evidence="1" id="KW-0812">Transmembrane</keyword>
<comment type="caution">
    <text evidence="2">The sequence shown here is derived from an EMBL/GenBank/DDBJ whole genome shotgun (WGS) entry which is preliminary data.</text>
</comment>
<gene>
    <name evidence="2" type="ORF">GCM10011430_12650</name>
</gene>
<reference evidence="2" key="2">
    <citation type="submission" date="2020-09" db="EMBL/GenBank/DDBJ databases">
        <authorList>
            <person name="Sun Q."/>
            <person name="Sedlacek I."/>
        </authorList>
    </citation>
    <scope>NUCLEOTIDE SEQUENCE</scope>
    <source>
        <strain evidence="2">CCM 7664</strain>
    </source>
</reference>
<evidence type="ECO:0000313" key="2">
    <source>
        <dbReference type="EMBL" id="GGI54091.1"/>
    </source>
</evidence>
<reference evidence="2" key="1">
    <citation type="journal article" date="2014" name="Int. J. Syst. Evol. Microbiol.">
        <title>Complete genome sequence of Corynebacterium casei LMG S-19264T (=DSM 44701T), isolated from a smear-ripened cheese.</title>
        <authorList>
            <consortium name="US DOE Joint Genome Institute (JGI-PGF)"/>
            <person name="Walter F."/>
            <person name="Albersmeier A."/>
            <person name="Kalinowski J."/>
            <person name="Ruckert C."/>
        </authorList>
    </citation>
    <scope>NUCLEOTIDE SEQUENCE</scope>
    <source>
        <strain evidence="2">CCM 7664</strain>
    </source>
</reference>
<dbReference type="EMBL" id="BMDP01000002">
    <property type="protein sequence ID" value="GGI54091.1"/>
    <property type="molecule type" value="Genomic_DNA"/>
</dbReference>
<evidence type="ECO:0000256" key="1">
    <source>
        <dbReference type="SAM" id="Phobius"/>
    </source>
</evidence>
<proteinExistence type="predicted"/>
<feature type="transmembrane region" description="Helical" evidence="1">
    <location>
        <begin position="83"/>
        <end position="102"/>
    </location>
</feature>